<dbReference type="Proteomes" id="UP000050277">
    <property type="component" value="Unassembled WGS sequence"/>
</dbReference>
<evidence type="ECO:0000313" key="2">
    <source>
        <dbReference type="EMBL" id="KPL80267.1"/>
    </source>
</evidence>
<dbReference type="STRING" id="70996.SE18_24760"/>
<proteinExistence type="predicted"/>
<feature type="region of interest" description="Disordered" evidence="1">
    <location>
        <begin position="98"/>
        <end position="120"/>
    </location>
</feature>
<gene>
    <name evidence="2" type="ORF">SE18_24760</name>
</gene>
<evidence type="ECO:0000313" key="3">
    <source>
        <dbReference type="Proteomes" id="UP000050277"/>
    </source>
</evidence>
<sequence length="120" mass="13669">MTEGDLLKLYGPSLFLVGWFLYREVWPLLKERLRPDLVAQRRKAEAQAEAKVLTAFIDNTVAMTGLKHTLEVVSDEMSRLRAGQEVHTQLLAELFGFLRHPRPSPKPSTQRQPSKKGETV</sequence>
<accession>A0A0P6Y4Z4</accession>
<dbReference type="RefSeq" id="WP_054537154.1">
    <property type="nucleotide sequence ID" value="NZ_LGKP01000040.1"/>
</dbReference>
<protein>
    <submittedName>
        <fullName evidence="2">Uncharacterized protein</fullName>
    </submittedName>
</protein>
<dbReference type="OrthoDB" id="9832363at2"/>
<dbReference type="EMBL" id="LGKP01000040">
    <property type="protein sequence ID" value="KPL80267.1"/>
    <property type="molecule type" value="Genomic_DNA"/>
</dbReference>
<comment type="caution">
    <text evidence="2">The sequence shown here is derived from an EMBL/GenBank/DDBJ whole genome shotgun (WGS) entry which is preliminary data.</text>
</comment>
<reference evidence="2 3" key="1">
    <citation type="submission" date="2015-07" db="EMBL/GenBank/DDBJ databases">
        <title>Whole genome sequence of Herpetosiphon geysericola DSM 7119.</title>
        <authorList>
            <person name="Hemp J."/>
            <person name="Ward L.M."/>
            <person name="Pace L.A."/>
            <person name="Fischer W.W."/>
        </authorList>
    </citation>
    <scope>NUCLEOTIDE SEQUENCE [LARGE SCALE GENOMIC DNA]</scope>
    <source>
        <strain evidence="2 3">DSM 7119</strain>
    </source>
</reference>
<evidence type="ECO:0000256" key="1">
    <source>
        <dbReference type="SAM" id="MobiDB-lite"/>
    </source>
</evidence>
<keyword evidence="3" id="KW-1185">Reference proteome</keyword>
<dbReference type="AlphaFoldDB" id="A0A0P6Y4Z4"/>
<organism evidence="2 3">
    <name type="scientific">Herpetosiphon geysericola</name>
    <dbReference type="NCBI Taxonomy" id="70996"/>
    <lineage>
        <taxon>Bacteria</taxon>
        <taxon>Bacillati</taxon>
        <taxon>Chloroflexota</taxon>
        <taxon>Chloroflexia</taxon>
        <taxon>Herpetosiphonales</taxon>
        <taxon>Herpetosiphonaceae</taxon>
        <taxon>Herpetosiphon</taxon>
    </lineage>
</organism>
<name>A0A0P6Y4Z4_9CHLR</name>